<dbReference type="SUPFAM" id="SSF55826">
    <property type="entry name" value="YbaK/ProRS associated domain"/>
    <property type="match status" value="1"/>
</dbReference>
<evidence type="ECO:0000256" key="3">
    <source>
        <dbReference type="ARBA" id="ARBA00023239"/>
    </source>
</evidence>
<dbReference type="EC" id="4.2.-.-" evidence="4"/>
<name>A0A928WZS5_LEPEC</name>
<dbReference type="GO" id="GO:0006412">
    <property type="term" value="P:translation"/>
    <property type="evidence" value="ECO:0007669"/>
    <property type="project" value="UniProtKB-KW"/>
</dbReference>
<evidence type="ECO:0000256" key="1">
    <source>
        <dbReference type="ARBA" id="ARBA00009798"/>
    </source>
</evidence>
<protein>
    <recommendedName>
        <fullName evidence="4">Cys-tRNA(Pro)/Cys-tRNA(Cys) deacylase</fullName>
        <ecNumber evidence="4">4.2.-.-</ecNumber>
    </recommendedName>
</protein>
<dbReference type="GO" id="GO:0016829">
    <property type="term" value="F:lyase activity"/>
    <property type="evidence" value="ECO:0007669"/>
    <property type="project" value="UniProtKB-KW"/>
</dbReference>
<feature type="domain" description="YbaK/aminoacyl-tRNA synthetase-associated" evidence="5">
    <location>
        <begin position="31"/>
        <end position="144"/>
    </location>
</feature>
<dbReference type="RefSeq" id="WP_193990140.1">
    <property type="nucleotide sequence ID" value="NZ_JADEXP010000004.1"/>
</dbReference>
<comment type="similarity">
    <text evidence="1 4">Belongs to the prolyl-tRNA editing family. YbaK/EbsC subfamily.</text>
</comment>
<dbReference type="PANTHER" id="PTHR30411">
    <property type="entry name" value="CYTOPLASMIC PROTEIN"/>
    <property type="match status" value="1"/>
</dbReference>
<dbReference type="InterPro" id="IPR004369">
    <property type="entry name" value="Prolyl-tRNA_editing_YbaK/EbsC"/>
</dbReference>
<comment type="caution">
    <text evidence="6">The sequence shown here is derived from an EMBL/GenBank/DDBJ whole genome shotgun (WGS) entry which is preliminary data.</text>
</comment>
<dbReference type="Gene3D" id="3.90.960.10">
    <property type="entry name" value="YbaK/aminoacyl-tRNA synthetase-associated domain"/>
    <property type="match status" value="1"/>
</dbReference>
<dbReference type="Pfam" id="PF04073">
    <property type="entry name" value="tRNA_edit"/>
    <property type="match status" value="1"/>
</dbReference>
<evidence type="ECO:0000313" key="6">
    <source>
        <dbReference type="EMBL" id="MBE9065300.1"/>
    </source>
</evidence>
<proteinExistence type="inferred from homology"/>
<dbReference type="CDD" id="cd00002">
    <property type="entry name" value="YbaK_deacylase"/>
    <property type="match status" value="1"/>
</dbReference>
<keyword evidence="7" id="KW-1185">Reference proteome</keyword>
<sequence>MKTNAARLLDTLAINYQILTYSVDPDNLVASATADKLGLPHEQVFKTLVIRGDRNGRCLAVIAANAQLNLKALAKLTHDRKVLPVALKEVQPLTGYIRGGVTALACKKNYPTYVDEWIEAHDQIAVSAGMRGAMLWLSPQDYIKATQATVGSIT</sequence>
<dbReference type="AlphaFoldDB" id="A0A928WZS5"/>
<dbReference type="EMBL" id="JADEXP010000004">
    <property type="protein sequence ID" value="MBE9065300.1"/>
    <property type="molecule type" value="Genomic_DNA"/>
</dbReference>
<gene>
    <name evidence="6" type="primary">ybaK</name>
    <name evidence="6" type="ORF">IQ260_01390</name>
</gene>
<accession>A0A928WZS5</accession>
<keyword evidence="3 4" id="KW-0456">Lyase</keyword>
<dbReference type="GO" id="GO:0002161">
    <property type="term" value="F:aminoacyl-tRNA deacylase activity"/>
    <property type="evidence" value="ECO:0007669"/>
    <property type="project" value="InterPro"/>
</dbReference>
<evidence type="ECO:0000256" key="2">
    <source>
        <dbReference type="ARBA" id="ARBA00022917"/>
    </source>
</evidence>
<reference evidence="6" key="1">
    <citation type="submission" date="2020-10" db="EMBL/GenBank/DDBJ databases">
        <authorList>
            <person name="Castelo-Branco R."/>
            <person name="Eusebio N."/>
            <person name="Adriana R."/>
            <person name="Vieira A."/>
            <person name="Brugerolle De Fraissinette N."/>
            <person name="Rezende De Castro R."/>
            <person name="Schneider M.P."/>
            <person name="Vasconcelos V."/>
            <person name="Leao P.N."/>
        </authorList>
    </citation>
    <scope>NUCLEOTIDE SEQUENCE</scope>
    <source>
        <strain evidence="6">LEGE 11479</strain>
    </source>
</reference>
<dbReference type="PANTHER" id="PTHR30411:SF0">
    <property type="entry name" value="CYS-TRNA(PRO)_CYS-TRNA(CYS) DEACYLASE YBAK"/>
    <property type="match status" value="1"/>
</dbReference>
<evidence type="ECO:0000313" key="7">
    <source>
        <dbReference type="Proteomes" id="UP000615026"/>
    </source>
</evidence>
<dbReference type="InterPro" id="IPR007214">
    <property type="entry name" value="YbaK/aa-tRNA-synth-assoc-dom"/>
</dbReference>
<dbReference type="InterPro" id="IPR036754">
    <property type="entry name" value="YbaK/aa-tRNA-synt-asso_dom_sf"/>
</dbReference>
<dbReference type="NCBIfam" id="TIGR00011">
    <property type="entry name" value="YbaK_EbsC"/>
    <property type="match status" value="1"/>
</dbReference>
<evidence type="ECO:0000259" key="5">
    <source>
        <dbReference type="Pfam" id="PF04073"/>
    </source>
</evidence>
<keyword evidence="2 4" id="KW-0648">Protein biosynthesis</keyword>
<dbReference type="Proteomes" id="UP000615026">
    <property type="component" value="Unassembled WGS sequence"/>
</dbReference>
<organism evidence="6 7">
    <name type="scientific">Leptolyngbya cf. ectocarpi LEGE 11479</name>
    <dbReference type="NCBI Taxonomy" id="1828722"/>
    <lineage>
        <taxon>Bacteria</taxon>
        <taxon>Bacillati</taxon>
        <taxon>Cyanobacteriota</taxon>
        <taxon>Cyanophyceae</taxon>
        <taxon>Leptolyngbyales</taxon>
        <taxon>Leptolyngbyaceae</taxon>
        <taxon>Leptolyngbya group</taxon>
        <taxon>Leptolyngbya</taxon>
    </lineage>
</organism>
<dbReference type="PIRSF" id="PIRSF006181">
    <property type="entry name" value="EbsC_YbaK"/>
    <property type="match status" value="1"/>
</dbReference>
<evidence type="ECO:0000256" key="4">
    <source>
        <dbReference type="PIRNR" id="PIRNR006181"/>
    </source>
</evidence>